<evidence type="ECO:0000313" key="2">
    <source>
        <dbReference type="Proteomes" id="UP000595437"/>
    </source>
</evidence>
<dbReference type="AlphaFoldDB" id="A0A7T8QT65"/>
<reference evidence="2" key="1">
    <citation type="submission" date="2021-01" db="EMBL/GenBank/DDBJ databases">
        <title>Caligus Genome Assembly.</title>
        <authorList>
            <person name="Gallardo-Escarate C."/>
        </authorList>
    </citation>
    <scope>NUCLEOTIDE SEQUENCE [LARGE SCALE GENOMIC DNA]</scope>
</reference>
<sequence>MKPPLVHFCLSPPLPCLRAWVLGYSGSSHVEVLCESGAYYSGHVGEGRKSIPLPPRDS</sequence>
<protein>
    <submittedName>
        <fullName evidence="1">Uncharacterized protein</fullName>
    </submittedName>
</protein>
<dbReference type="Proteomes" id="UP000595437">
    <property type="component" value="Chromosome 4"/>
</dbReference>
<name>A0A7T8QT65_CALRO</name>
<accession>A0A7T8QT65</accession>
<organism evidence="1 2">
    <name type="scientific">Caligus rogercresseyi</name>
    <name type="common">Sea louse</name>
    <dbReference type="NCBI Taxonomy" id="217165"/>
    <lineage>
        <taxon>Eukaryota</taxon>
        <taxon>Metazoa</taxon>
        <taxon>Ecdysozoa</taxon>
        <taxon>Arthropoda</taxon>
        <taxon>Crustacea</taxon>
        <taxon>Multicrustacea</taxon>
        <taxon>Hexanauplia</taxon>
        <taxon>Copepoda</taxon>
        <taxon>Siphonostomatoida</taxon>
        <taxon>Caligidae</taxon>
        <taxon>Caligus</taxon>
    </lineage>
</organism>
<gene>
    <name evidence="1" type="ORF">FKW44_006955</name>
</gene>
<dbReference type="EMBL" id="CP045893">
    <property type="protein sequence ID" value="QQP54201.1"/>
    <property type="molecule type" value="Genomic_DNA"/>
</dbReference>
<evidence type="ECO:0000313" key="1">
    <source>
        <dbReference type="EMBL" id="QQP54201.1"/>
    </source>
</evidence>
<keyword evidence="2" id="KW-1185">Reference proteome</keyword>
<proteinExistence type="predicted"/>